<keyword evidence="3" id="KW-0378">Hydrolase</keyword>
<reference evidence="9" key="2">
    <citation type="submission" date="2020-09" db="EMBL/GenBank/DDBJ databases">
        <authorList>
            <person name="Sun Q."/>
            <person name="Zhou Y."/>
        </authorList>
    </citation>
    <scope>NUCLEOTIDE SEQUENCE</scope>
    <source>
        <strain evidence="9">CGMCC 1.12408</strain>
    </source>
</reference>
<comment type="function">
    <text evidence="5">Catalyzes the dephosphorylation of 2-6 carbon acid sugars in vitro.</text>
</comment>
<feature type="binding site" evidence="7">
    <location>
        <position position="184"/>
    </location>
    <ligand>
        <name>substrate</name>
    </ligand>
</feature>
<sequence>MFRGYKGYLIDLDGTMYKGNEVIDQAPQFIQSLVEKDIPYLFLTNNSSRTSTQVAEKLNHLGIEASAKNVFTSSMATAKYIKQTNPNAICYVIGEEGLFDALQKENVKVADDHLVSNTVVVGIDRYINYEKLACACLAVRNGASFISTNSDHALPTERGLLPGNGALTTVISVSTGVKPQFIGKPETIIVDQALHELGTTKEETILVGDNYNTDIRAGISSGMDTLMVFTGVTPFKDYDSLPIKPTYYVRDLSEWL</sequence>
<dbReference type="InterPro" id="IPR006357">
    <property type="entry name" value="HAD-SF_hydro_IIA"/>
</dbReference>
<dbReference type="InterPro" id="IPR006354">
    <property type="entry name" value="HAD-SF_hydro_IIA_hyp1"/>
</dbReference>
<dbReference type="FunFam" id="3.40.50.1000:FF:000053">
    <property type="entry name" value="TIGR01457 family HAD hydrolase"/>
    <property type="match status" value="1"/>
</dbReference>
<dbReference type="Gene3D" id="3.40.50.1000">
    <property type="entry name" value="HAD superfamily/HAD-like"/>
    <property type="match status" value="2"/>
</dbReference>
<keyword evidence="10" id="KW-1185">Reference proteome</keyword>
<dbReference type="PANTHER" id="PTHR19288">
    <property type="entry name" value="4-NITROPHENYLPHOSPHATASE-RELATED"/>
    <property type="match status" value="1"/>
</dbReference>
<evidence type="ECO:0000256" key="6">
    <source>
        <dbReference type="PIRSR" id="PIRSR000915-1"/>
    </source>
</evidence>
<dbReference type="EC" id="3.1.3.-" evidence="5"/>
<organism evidence="9 10">
    <name type="scientific">Ornithinibacillus halotolerans</name>
    <dbReference type="NCBI Taxonomy" id="1274357"/>
    <lineage>
        <taxon>Bacteria</taxon>
        <taxon>Bacillati</taxon>
        <taxon>Bacillota</taxon>
        <taxon>Bacilli</taxon>
        <taxon>Bacillales</taxon>
        <taxon>Bacillaceae</taxon>
        <taxon>Ornithinibacillus</taxon>
    </lineage>
</organism>
<evidence type="ECO:0000256" key="1">
    <source>
        <dbReference type="ARBA" id="ARBA00006696"/>
    </source>
</evidence>
<dbReference type="PANTHER" id="PTHR19288:SF46">
    <property type="entry name" value="HALOACID DEHALOGENASE-LIKE HYDROLASE DOMAIN-CONTAINING PROTEIN 2"/>
    <property type="match status" value="1"/>
</dbReference>
<evidence type="ECO:0000313" key="9">
    <source>
        <dbReference type="EMBL" id="GGA76723.1"/>
    </source>
</evidence>
<name>A0A916RZ84_9BACI</name>
<dbReference type="Pfam" id="PF13242">
    <property type="entry name" value="Hydrolase_like"/>
    <property type="match status" value="1"/>
</dbReference>
<comment type="cofactor">
    <cofactor evidence="8">
        <name>Mg(2+)</name>
        <dbReference type="ChEBI" id="CHEBI:18420"/>
    </cofactor>
    <text evidence="8">Divalent metal ions. Mg(2+) is the most effective.</text>
</comment>
<keyword evidence="2 5" id="KW-0479">Metal-binding</keyword>
<dbReference type="InterPro" id="IPR023214">
    <property type="entry name" value="HAD_sf"/>
</dbReference>
<evidence type="ECO:0000313" key="10">
    <source>
        <dbReference type="Proteomes" id="UP000613512"/>
    </source>
</evidence>
<dbReference type="GO" id="GO:0016791">
    <property type="term" value="F:phosphatase activity"/>
    <property type="evidence" value="ECO:0007669"/>
    <property type="project" value="TreeGrafter"/>
</dbReference>
<dbReference type="AlphaFoldDB" id="A0A916RZ84"/>
<dbReference type="Pfam" id="PF13344">
    <property type="entry name" value="Hydrolase_6"/>
    <property type="match status" value="1"/>
</dbReference>
<dbReference type="InterPro" id="IPR036412">
    <property type="entry name" value="HAD-like_sf"/>
</dbReference>
<feature type="binding site" evidence="8">
    <location>
        <position position="209"/>
    </location>
    <ligand>
        <name>Mg(2+)</name>
        <dbReference type="ChEBI" id="CHEBI:18420"/>
    </ligand>
</feature>
<feature type="active site" description="Nucleophile" evidence="6">
    <location>
        <position position="11"/>
    </location>
</feature>
<reference evidence="9" key="1">
    <citation type="journal article" date="2014" name="Int. J. Syst. Evol. Microbiol.">
        <title>Complete genome sequence of Corynebacterium casei LMG S-19264T (=DSM 44701T), isolated from a smear-ripened cheese.</title>
        <authorList>
            <consortium name="US DOE Joint Genome Institute (JGI-PGF)"/>
            <person name="Walter F."/>
            <person name="Albersmeier A."/>
            <person name="Kalinowski J."/>
            <person name="Ruckert C."/>
        </authorList>
    </citation>
    <scope>NUCLEOTIDE SEQUENCE</scope>
    <source>
        <strain evidence="9">CGMCC 1.12408</strain>
    </source>
</reference>
<feature type="binding site" evidence="8">
    <location>
        <position position="11"/>
    </location>
    <ligand>
        <name>Mg(2+)</name>
        <dbReference type="ChEBI" id="CHEBI:18420"/>
    </ligand>
</feature>
<keyword evidence="4 5" id="KW-0460">Magnesium</keyword>
<comment type="caution">
    <text evidence="9">The sequence shown here is derived from an EMBL/GenBank/DDBJ whole genome shotgun (WGS) entry which is preliminary data.</text>
</comment>
<accession>A0A916RZ84</accession>
<dbReference type="SFLD" id="SFLDG01139">
    <property type="entry name" value="C2.A:_Pyridoxal_Phosphate_Phos"/>
    <property type="match status" value="1"/>
</dbReference>
<feature type="active site" description="Proton donor" evidence="6">
    <location>
        <position position="13"/>
    </location>
</feature>
<evidence type="ECO:0000256" key="3">
    <source>
        <dbReference type="ARBA" id="ARBA00022801"/>
    </source>
</evidence>
<dbReference type="CDD" id="cd07530">
    <property type="entry name" value="HAD_Pase_UmpH-like"/>
    <property type="match status" value="1"/>
</dbReference>
<evidence type="ECO:0000256" key="8">
    <source>
        <dbReference type="PIRSR" id="PIRSR000915-3"/>
    </source>
</evidence>
<dbReference type="Proteomes" id="UP000613512">
    <property type="component" value="Unassembled WGS sequence"/>
</dbReference>
<dbReference type="EMBL" id="BMEY01000009">
    <property type="protein sequence ID" value="GGA76723.1"/>
    <property type="molecule type" value="Genomic_DNA"/>
</dbReference>
<dbReference type="NCBIfam" id="TIGR01457">
    <property type="entry name" value="HAD-SF-IIA-hyp2"/>
    <property type="match status" value="1"/>
</dbReference>
<evidence type="ECO:0000256" key="5">
    <source>
        <dbReference type="PIRNR" id="PIRNR000915"/>
    </source>
</evidence>
<dbReference type="RefSeq" id="WP_188384563.1">
    <property type="nucleotide sequence ID" value="NZ_BMEY01000009.1"/>
</dbReference>
<protein>
    <recommendedName>
        <fullName evidence="5">Acid sugar phosphatase</fullName>
        <ecNumber evidence="5">3.1.3.-</ecNumber>
    </recommendedName>
</protein>
<comment type="similarity">
    <text evidence="1 5">Belongs to the HAD-like hydrolase superfamily. NagD family.</text>
</comment>
<proteinExistence type="inferred from homology"/>
<dbReference type="SUPFAM" id="SSF56784">
    <property type="entry name" value="HAD-like"/>
    <property type="match status" value="1"/>
</dbReference>
<evidence type="ECO:0000256" key="4">
    <source>
        <dbReference type="ARBA" id="ARBA00022842"/>
    </source>
</evidence>
<feature type="binding site" evidence="8">
    <location>
        <position position="13"/>
    </location>
    <ligand>
        <name>Mg(2+)</name>
        <dbReference type="ChEBI" id="CHEBI:18420"/>
    </ligand>
</feature>
<dbReference type="GO" id="GO:0005737">
    <property type="term" value="C:cytoplasm"/>
    <property type="evidence" value="ECO:0007669"/>
    <property type="project" value="TreeGrafter"/>
</dbReference>
<dbReference type="SFLD" id="SFLDS00003">
    <property type="entry name" value="Haloacid_Dehalogenase"/>
    <property type="match status" value="1"/>
</dbReference>
<gene>
    <name evidence="9" type="ORF">GCM10008025_20390</name>
</gene>
<dbReference type="GO" id="GO:0046872">
    <property type="term" value="F:metal ion binding"/>
    <property type="evidence" value="ECO:0007669"/>
    <property type="project" value="UniProtKB-KW"/>
</dbReference>
<evidence type="ECO:0000256" key="2">
    <source>
        <dbReference type="ARBA" id="ARBA00022723"/>
    </source>
</evidence>
<dbReference type="NCBIfam" id="TIGR01460">
    <property type="entry name" value="HAD-SF-IIA"/>
    <property type="match status" value="1"/>
</dbReference>
<dbReference type="PIRSF" id="PIRSF000915">
    <property type="entry name" value="PGP-type_phosphatase"/>
    <property type="match status" value="1"/>
</dbReference>
<evidence type="ECO:0000256" key="7">
    <source>
        <dbReference type="PIRSR" id="PIRSR000915-2"/>
    </source>
</evidence>